<dbReference type="AlphaFoldDB" id="A0A6N4R3V3"/>
<proteinExistence type="predicted"/>
<comment type="caution">
    <text evidence="4">The sequence shown here is derived from an EMBL/GenBank/DDBJ whole genome shotgun (WGS) entry which is preliminary data.</text>
</comment>
<keyword evidence="2" id="KW-0732">Signal</keyword>
<comment type="subcellular location">
    <subcellularLocation>
        <location evidence="1">Cell envelope</location>
    </subcellularLocation>
</comment>
<dbReference type="RefSeq" id="WP_135573831.1">
    <property type="nucleotide sequence ID" value="NZ_RQGK01000001.1"/>
</dbReference>
<evidence type="ECO:0000259" key="3">
    <source>
        <dbReference type="Pfam" id="PF09375"/>
    </source>
</evidence>
<organism evidence="4 5">
    <name type="scientific">Leptospira yasudae</name>
    <dbReference type="NCBI Taxonomy" id="2202201"/>
    <lineage>
        <taxon>Bacteria</taxon>
        <taxon>Pseudomonadati</taxon>
        <taxon>Spirochaetota</taxon>
        <taxon>Spirochaetia</taxon>
        <taxon>Leptospirales</taxon>
        <taxon>Leptospiraceae</taxon>
        <taxon>Leptospira</taxon>
    </lineage>
</organism>
<name>A0A6N4R3V3_9LEPT</name>
<evidence type="ECO:0000256" key="2">
    <source>
        <dbReference type="ARBA" id="ARBA00022729"/>
    </source>
</evidence>
<dbReference type="Pfam" id="PF09375">
    <property type="entry name" value="Peptidase_M75"/>
    <property type="match status" value="1"/>
</dbReference>
<accession>A0A6N4R3V3</accession>
<dbReference type="InterPro" id="IPR034984">
    <property type="entry name" value="Imelysin-like_IPPA"/>
</dbReference>
<sequence>MRTLEYTDISEARTKLARKIKIFVLSLSIVLPGIRCEDLGKITGTETLLIALFANASTAEFLNYTANQVAVPQFSKLLVATNQLKTSATAYQTTQDATTLADLQTNWLAARRIFKQSEIFYINRSYLASNYFHRLDGYILGETNRPVASDLNTAATASPSTSTVDSYPLTRKGFAALEYFIFDNGDGVHDATDTIANINTANTGSAGRRAYIVSLANVIQLDAQRLYNAWNTASGNFAGELATGTGSFGGIKDAVDSFINGIVQLEYVNQDVRVGVPAGLTLTGTTQFPAKLESIYSDTSYQDLLSSVEGFELVYYGNTGDNDARSLSYLVQFQSRTLDARIKTKIAALKAAIQGRINASSTLKADLTGNLSFVNTEVYQRFRDLRTTTATEIIGILGANALPSNADGD</sequence>
<gene>
    <name evidence="4" type="ORF">EHQ83_12610</name>
</gene>
<reference evidence="4 5" key="1">
    <citation type="journal article" date="2019" name="PLoS Negl. Trop. Dis.">
        <title>Revisiting the worldwide diversity of Leptospira species in the environment.</title>
        <authorList>
            <person name="Vincent A.T."/>
            <person name="Schiettekatte O."/>
            <person name="Bourhy P."/>
            <person name="Veyrier F.J."/>
            <person name="Picardeau M."/>
        </authorList>
    </citation>
    <scope>NUCLEOTIDE SEQUENCE [LARGE SCALE GENOMIC DNA]</scope>
    <source>
        <strain evidence="4 5">201702445</strain>
    </source>
</reference>
<dbReference type="Gene3D" id="1.20.1420.20">
    <property type="entry name" value="M75 peptidase, HXXE motif"/>
    <property type="match status" value="1"/>
</dbReference>
<protein>
    <submittedName>
        <fullName evidence="4">Imelysin</fullName>
    </submittedName>
</protein>
<feature type="domain" description="Imelysin-like" evidence="3">
    <location>
        <begin position="70"/>
        <end position="354"/>
    </location>
</feature>
<dbReference type="InterPro" id="IPR038352">
    <property type="entry name" value="Imelysin_sf"/>
</dbReference>
<evidence type="ECO:0000256" key="1">
    <source>
        <dbReference type="ARBA" id="ARBA00004196"/>
    </source>
</evidence>
<dbReference type="GO" id="GO:0030313">
    <property type="term" value="C:cell envelope"/>
    <property type="evidence" value="ECO:0007669"/>
    <property type="project" value="UniProtKB-SubCell"/>
</dbReference>
<dbReference type="CDD" id="cd14659">
    <property type="entry name" value="Imelysin-like_IPPA"/>
    <property type="match status" value="1"/>
</dbReference>
<evidence type="ECO:0000313" key="5">
    <source>
        <dbReference type="Proteomes" id="UP000297613"/>
    </source>
</evidence>
<evidence type="ECO:0000313" key="4">
    <source>
        <dbReference type="EMBL" id="TGL83478.1"/>
    </source>
</evidence>
<dbReference type="InterPro" id="IPR018976">
    <property type="entry name" value="Imelysin-like"/>
</dbReference>
<dbReference type="Proteomes" id="UP000297613">
    <property type="component" value="Unassembled WGS sequence"/>
</dbReference>
<dbReference type="EMBL" id="RQGM01000047">
    <property type="protein sequence ID" value="TGL83478.1"/>
    <property type="molecule type" value="Genomic_DNA"/>
</dbReference>